<dbReference type="AlphaFoldDB" id="A0A7R8CLS2"/>
<dbReference type="EMBL" id="HG994592">
    <property type="protein sequence ID" value="CAF2825405.1"/>
    <property type="molecule type" value="Genomic_DNA"/>
</dbReference>
<reference evidence="1" key="1">
    <citation type="submission" date="2021-02" db="EMBL/GenBank/DDBJ databases">
        <authorList>
            <person name="Bekaert M."/>
        </authorList>
    </citation>
    <scope>NUCLEOTIDE SEQUENCE</scope>
    <source>
        <strain evidence="1">IoA-00</strain>
    </source>
</reference>
<dbReference type="Proteomes" id="UP000675881">
    <property type="component" value="Chromosome 13"/>
</dbReference>
<name>A0A7R8CLS2_LEPSM</name>
<proteinExistence type="predicted"/>
<protein>
    <submittedName>
        <fullName evidence="1">(salmon louse) hypothetical protein</fullName>
    </submittedName>
</protein>
<accession>A0A7R8CLS2</accession>
<evidence type="ECO:0000313" key="1">
    <source>
        <dbReference type="EMBL" id="CAF2825405.1"/>
    </source>
</evidence>
<sequence length="107" mass="12242">MTRVNASVSDHASGNKMFSKIQKLVNHYFGVSVTSDSQIYRLIANARAEEDPSDTRVRLDVEMDRRITVRELFLEHDLSLWTVNQILTKDLGKTLCKTLKSSQRSTK</sequence>
<evidence type="ECO:0000313" key="2">
    <source>
        <dbReference type="Proteomes" id="UP000675881"/>
    </source>
</evidence>
<keyword evidence="2" id="KW-1185">Reference proteome</keyword>
<gene>
    <name evidence="1" type="ORF">LSAA_4121</name>
</gene>
<organism evidence="1 2">
    <name type="scientific">Lepeophtheirus salmonis</name>
    <name type="common">Salmon louse</name>
    <name type="synonym">Caligus salmonis</name>
    <dbReference type="NCBI Taxonomy" id="72036"/>
    <lineage>
        <taxon>Eukaryota</taxon>
        <taxon>Metazoa</taxon>
        <taxon>Ecdysozoa</taxon>
        <taxon>Arthropoda</taxon>
        <taxon>Crustacea</taxon>
        <taxon>Multicrustacea</taxon>
        <taxon>Hexanauplia</taxon>
        <taxon>Copepoda</taxon>
        <taxon>Siphonostomatoida</taxon>
        <taxon>Caligidae</taxon>
        <taxon>Lepeophtheirus</taxon>
    </lineage>
</organism>